<evidence type="ECO:0000256" key="4">
    <source>
        <dbReference type="ARBA" id="ARBA00022692"/>
    </source>
</evidence>
<evidence type="ECO:0000256" key="2">
    <source>
        <dbReference type="ARBA" id="ARBA00022448"/>
    </source>
</evidence>
<dbReference type="Proteomes" id="UP000635384">
    <property type="component" value="Unassembled WGS sequence"/>
</dbReference>
<dbReference type="InterPro" id="IPR012910">
    <property type="entry name" value="Plug_dom"/>
</dbReference>
<keyword evidence="6" id="KW-0472">Membrane</keyword>
<keyword evidence="11" id="KW-0675">Receptor</keyword>
<keyword evidence="2" id="KW-0813">Transport</keyword>
<keyword evidence="5 9" id="KW-0732">Signal</keyword>
<evidence type="ECO:0000256" key="9">
    <source>
        <dbReference type="SAM" id="SignalP"/>
    </source>
</evidence>
<evidence type="ECO:0000256" key="1">
    <source>
        <dbReference type="ARBA" id="ARBA00004571"/>
    </source>
</evidence>
<evidence type="ECO:0000313" key="11">
    <source>
        <dbReference type="EMBL" id="MBD2842225.1"/>
    </source>
</evidence>
<dbReference type="RefSeq" id="WP_190787706.1">
    <property type="nucleotide sequence ID" value="NZ_JACXLC010000001.1"/>
</dbReference>
<keyword evidence="3" id="KW-1134">Transmembrane beta strand</keyword>
<comment type="subcellular location">
    <subcellularLocation>
        <location evidence="1">Cell outer membrane</location>
        <topology evidence="1">Multi-pass membrane protein</topology>
    </subcellularLocation>
</comment>
<dbReference type="PANTHER" id="PTHR30069:SF29">
    <property type="entry name" value="HEMOGLOBIN AND HEMOGLOBIN-HAPTOGLOBIN-BINDING PROTEIN 1-RELATED"/>
    <property type="match status" value="1"/>
</dbReference>
<keyword evidence="7" id="KW-0998">Cell outer membrane</keyword>
<dbReference type="SUPFAM" id="SSF56935">
    <property type="entry name" value="Porins"/>
    <property type="match status" value="1"/>
</dbReference>
<evidence type="ECO:0000256" key="3">
    <source>
        <dbReference type="ARBA" id="ARBA00022452"/>
    </source>
</evidence>
<feature type="signal peptide" evidence="9">
    <location>
        <begin position="1"/>
        <end position="16"/>
    </location>
</feature>
<proteinExistence type="predicted"/>
<organism evidence="11 12">
    <name type="scientific">Erythrobacter rubeus</name>
    <dbReference type="NCBI Taxonomy" id="2760803"/>
    <lineage>
        <taxon>Bacteria</taxon>
        <taxon>Pseudomonadati</taxon>
        <taxon>Pseudomonadota</taxon>
        <taxon>Alphaproteobacteria</taxon>
        <taxon>Sphingomonadales</taxon>
        <taxon>Erythrobacteraceae</taxon>
        <taxon>Erythrobacter/Porphyrobacter group</taxon>
        <taxon>Erythrobacter</taxon>
    </lineage>
</organism>
<dbReference type="InterPro" id="IPR036942">
    <property type="entry name" value="Beta-barrel_TonB_sf"/>
</dbReference>
<dbReference type="Pfam" id="PF07715">
    <property type="entry name" value="Plug"/>
    <property type="match status" value="1"/>
</dbReference>
<evidence type="ECO:0000256" key="7">
    <source>
        <dbReference type="ARBA" id="ARBA00023237"/>
    </source>
</evidence>
<accession>A0ABR8KS98</accession>
<keyword evidence="4" id="KW-0812">Transmembrane</keyword>
<feature type="chain" id="PRO_5047366528" evidence="9">
    <location>
        <begin position="17"/>
        <end position="708"/>
    </location>
</feature>
<reference evidence="11 12" key="1">
    <citation type="submission" date="2020-09" db="EMBL/GenBank/DDBJ databases">
        <authorList>
            <person name="Yoon J.-W."/>
        </authorList>
    </citation>
    <scope>NUCLEOTIDE SEQUENCE [LARGE SCALE GENOMIC DNA]</scope>
    <source>
        <strain evidence="11 12">KMU-140</strain>
    </source>
</reference>
<dbReference type="Gene3D" id="2.40.170.20">
    <property type="entry name" value="TonB-dependent receptor, beta-barrel domain"/>
    <property type="match status" value="1"/>
</dbReference>
<name>A0ABR8KS98_9SPHN</name>
<gene>
    <name evidence="11" type="ORF">IB285_08150</name>
</gene>
<evidence type="ECO:0000256" key="8">
    <source>
        <dbReference type="SAM" id="MobiDB-lite"/>
    </source>
</evidence>
<keyword evidence="12" id="KW-1185">Reference proteome</keyword>
<dbReference type="EMBL" id="JACXLC010000001">
    <property type="protein sequence ID" value="MBD2842225.1"/>
    <property type="molecule type" value="Genomic_DNA"/>
</dbReference>
<evidence type="ECO:0000256" key="6">
    <source>
        <dbReference type="ARBA" id="ARBA00023136"/>
    </source>
</evidence>
<sequence>MPVPSLLIATASGALAVIPANEAAADTQPVGDDGAASAQEGSSETGSARTRRVFTPADFERFAPRSALDMAEQIPGFTIRSSGGNRGLGQADTNVIINGQRISGKSNGPVEALQRIPAEEVVRLEIVDGASLDIGGLTGQVLNVITRSTGGVTGQFRYSAEWRSFGVPFRWGDGQISLAGGGENTEWTLSFENDAARRGNEGIERVFDAEDIVIDTRDEQANFNFDRPTLSGSFARTAANGNILNVTGSVGGNIRRNSEVSLRTGLIDPIDRVRTFTSDEDEFNYEIGADYAFSLGGGQLKLIGYNRYEDSPTKSTVITSFADGSPSEGSVFRRDADEGETILRGEYTFGALGGDVQLALEGVRNFLDIDSSLEERDDAGELQPIQFEGATARVEEDRAETSVTYSRALAPSLQMQLSLGGEYSQISQTGPAGLTRTFYRPKGFAALDWKANSTLNLSGRVERVVGQLNFFDFIATTDLDQDRVDVTNANLVPPQSWLFEVEATQDLSALGLGALGSLNLRAFHEEISDIVDQIPIAGGGEAPGNIDAATESGIEAELTLLFDPIGVNGLRLDAEVEWADSEVLDPLLGTPRSLSDFEFIEVDVDLRKDFIGSPWAVGASYSFDEDRPSVRLNEISRGVATRGFARVFVEHKDVFGMTARFRVGNLLDQRDNFDRTIFIDRVAGLVDFREERRRRFGTIYSIDIEGSF</sequence>
<feature type="compositionally biased region" description="Polar residues" evidence="8">
    <location>
        <begin position="39"/>
        <end position="48"/>
    </location>
</feature>
<evidence type="ECO:0000256" key="5">
    <source>
        <dbReference type="ARBA" id="ARBA00022729"/>
    </source>
</evidence>
<evidence type="ECO:0000313" key="12">
    <source>
        <dbReference type="Proteomes" id="UP000635384"/>
    </source>
</evidence>
<dbReference type="InterPro" id="IPR039426">
    <property type="entry name" value="TonB-dep_rcpt-like"/>
</dbReference>
<dbReference type="PANTHER" id="PTHR30069">
    <property type="entry name" value="TONB-DEPENDENT OUTER MEMBRANE RECEPTOR"/>
    <property type="match status" value="1"/>
</dbReference>
<comment type="caution">
    <text evidence="11">The sequence shown here is derived from an EMBL/GenBank/DDBJ whole genome shotgun (WGS) entry which is preliminary data.</text>
</comment>
<feature type="region of interest" description="Disordered" evidence="8">
    <location>
        <begin position="26"/>
        <end position="51"/>
    </location>
</feature>
<protein>
    <submittedName>
        <fullName evidence="11">TonB-dependent receptor plug domain-containing protein</fullName>
    </submittedName>
</protein>
<dbReference type="Gene3D" id="2.170.130.10">
    <property type="entry name" value="TonB-dependent receptor, plug domain"/>
    <property type="match status" value="1"/>
</dbReference>
<feature type="domain" description="TonB-dependent receptor plug" evidence="10">
    <location>
        <begin position="48"/>
        <end position="131"/>
    </location>
</feature>
<evidence type="ECO:0000259" key="10">
    <source>
        <dbReference type="Pfam" id="PF07715"/>
    </source>
</evidence>
<dbReference type="InterPro" id="IPR037066">
    <property type="entry name" value="Plug_dom_sf"/>
</dbReference>